<evidence type="ECO:0000256" key="13">
    <source>
        <dbReference type="SAM" id="Phobius"/>
    </source>
</evidence>
<evidence type="ECO:0000256" key="4">
    <source>
        <dbReference type="ARBA" id="ARBA00022692"/>
    </source>
</evidence>
<feature type="transmembrane region" description="Helical" evidence="13">
    <location>
        <begin position="6"/>
        <end position="29"/>
    </location>
</feature>
<keyword evidence="9 12" id="KW-0503">Monooxygenase</keyword>
<dbReference type="Gene3D" id="1.10.630.10">
    <property type="entry name" value="Cytochrome P450"/>
    <property type="match status" value="1"/>
</dbReference>
<evidence type="ECO:0000256" key="2">
    <source>
        <dbReference type="ARBA" id="ARBA00010617"/>
    </source>
</evidence>
<protein>
    <submittedName>
        <fullName evidence="14">Cytochrome P450 CYP72A219-like</fullName>
    </submittedName>
</protein>
<evidence type="ECO:0000256" key="11">
    <source>
        <dbReference type="PIRSR" id="PIRSR602401-1"/>
    </source>
</evidence>
<dbReference type="GO" id="GO:0009820">
    <property type="term" value="P:alkaloid metabolic process"/>
    <property type="evidence" value="ECO:0007669"/>
    <property type="project" value="UniProtKB-ARBA"/>
</dbReference>
<dbReference type="PRINTS" id="PR00463">
    <property type="entry name" value="EP450I"/>
</dbReference>
<dbReference type="Pfam" id="PF00067">
    <property type="entry name" value="p450"/>
    <property type="match status" value="1"/>
</dbReference>
<dbReference type="PANTHER" id="PTHR24282:SF255">
    <property type="entry name" value="CYTOCHROME P450 72A11-RELATED"/>
    <property type="match status" value="1"/>
</dbReference>
<evidence type="ECO:0000313" key="15">
    <source>
        <dbReference type="Proteomes" id="UP000594638"/>
    </source>
</evidence>
<keyword evidence="5 11" id="KW-0479">Metal-binding</keyword>
<keyword evidence="10 13" id="KW-0472">Membrane</keyword>
<evidence type="ECO:0000256" key="3">
    <source>
        <dbReference type="ARBA" id="ARBA00022617"/>
    </source>
</evidence>
<dbReference type="OrthoDB" id="1470350at2759"/>
<dbReference type="PRINTS" id="PR00385">
    <property type="entry name" value="P450"/>
</dbReference>
<keyword evidence="15" id="KW-1185">Reference proteome</keyword>
<dbReference type="GO" id="GO:0004497">
    <property type="term" value="F:monooxygenase activity"/>
    <property type="evidence" value="ECO:0007669"/>
    <property type="project" value="UniProtKB-KW"/>
</dbReference>
<dbReference type="GO" id="GO:0016020">
    <property type="term" value="C:membrane"/>
    <property type="evidence" value="ECO:0007669"/>
    <property type="project" value="UniProtKB-SubCell"/>
</dbReference>
<evidence type="ECO:0000256" key="1">
    <source>
        <dbReference type="ARBA" id="ARBA00004167"/>
    </source>
</evidence>
<evidence type="ECO:0000256" key="5">
    <source>
        <dbReference type="ARBA" id="ARBA00022723"/>
    </source>
</evidence>
<comment type="similarity">
    <text evidence="2 12">Belongs to the cytochrome P450 family.</text>
</comment>
<dbReference type="InterPro" id="IPR002401">
    <property type="entry name" value="Cyt_P450_E_grp-I"/>
</dbReference>
<dbReference type="PROSITE" id="PS00086">
    <property type="entry name" value="CYTOCHROME_P450"/>
    <property type="match status" value="1"/>
</dbReference>
<organism evidence="14 15">
    <name type="scientific">Olea europaea subsp. europaea</name>
    <dbReference type="NCBI Taxonomy" id="158383"/>
    <lineage>
        <taxon>Eukaryota</taxon>
        <taxon>Viridiplantae</taxon>
        <taxon>Streptophyta</taxon>
        <taxon>Embryophyta</taxon>
        <taxon>Tracheophyta</taxon>
        <taxon>Spermatophyta</taxon>
        <taxon>Magnoliopsida</taxon>
        <taxon>eudicotyledons</taxon>
        <taxon>Gunneridae</taxon>
        <taxon>Pentapetalae</taxon>
        <taxon>asterids</taxon>
        <taxon>lamiids</taxon>
        <taxon>Lamiales</taxon>
        <taxon>Oleaceae</taxon>
        <taxon>Oleeae</taxon>
        <taxon>Olea</taxon>
    </lineage>
</organism>
<evidence type="ECO:0000256" key="10">
    <source>
        <dbReference type="ARBA" id="ARBA00023136"/>
    </source>
</evidence>
<dbReference type="PANTHER" id="PTHR24282">
    <property type="entry name" value="CYTOCHROME P450 FAMILY MEMBER"/>
    <property type="match status" value="1"/>
</dbReference>
<dbReference type="InterPro" id="IPR017972">
    <property type="entry name" value="Cyt_P450_CS"/>
</dbReference>
<comment type="subcellular location">
    <subcellularLocation>
        <location evidence="1">Membrane</location>
        <topology evidence="1">Single-pass membrane protein</topology>
    </subcellularLocation>
</comment>
<accession>A0A8S0UKV9</accession>
<dbReference type="GO" id="GO:0005506">
    <property type="term" value="F:iron ion binding"/>
    <property type="evidence" value="ECO:0007669"/>
    <property type="project" value="InterPro"/>
</dbReference>
<dbReference type="InterPro" id="IPR036396">
    <property type="entry name" value="Cyt_P450_sf"/>
</dbReference>
<reference evidence="14 15" key="1">
    <citation type="submission" date="2019-12" db="EMBL/GenBank/DDBJ databases">
        <authorList>
            <person name="Alioto T."/>
            <person name="Alioto T."/>
            <person name="Gomez Garrido J."/>
        </authorList>
    </citation>
    <scope>NUCLEOTIDE SEQUENCE [LARGE SCALE GENOMIC DNA]</scope>
</reference>
<feature type="binding site" description="axial binding residue" evidence="11">
    <location>
        <position position="462"/>
    </location>
    <ligand>
        <name>heme</name>
        <dbReference type="ChEBI" id="CHEBI:30413"/>
    </ligand>
    <ligandPart>
        <name>Fe</name>
        <dbReference type="ChEBI" id="CHEBI:18248"/>
    </ligandPart>
</feature>
<evidence type="ECO:0000313" key="14">
    <source>
        <dbReference type="EMBL" id="CAA3018166.1"/>
    </source>
</evidence>
<keyword evidence="8 11" id="KW-0408">Iron</keyword>
<keyword evidence="4 13" id="KW-0812">Transmembrane</keyword>
<evidence type="ECO:0000256" key="12">
    <source>
        <dbReference type="RuleBase" id="RU000461"/>
    </source>
</evidence>
<dbReference type="GO" id="GO:0016705">
    <property type="term" value="F:oxidoreductase activity, acting on paired donors, with incorporation or reduction of molecular oxygen"/>
    <property type="evidence" value="ECO:0007669"/>
    <property type="project" value="InterPro"/>
</dbReference>
<keyword evidence="6 13" id="KW-1133">Transmembrane helix</keyword>
<comment type="caution">
    <text evidence="14">The sequence shown here is derived from an EMBL/GenBank/DDBJ whole genome shotgun (WGS) entry which is preliminary data.</text>
</comment>
<dbReference type="FunFam" id="1.10.630.10:FF:000029">
    <property type="entry name" value="Cytochrome P450 734A1"/>
    <property type="match status" value="1"/>
</dbReference>
<dbReference type="Gramene" id="OE9A028145T1">
    <property type="protein sequence ID" value="OE9A028145C1"/>
    <property type="gene ID" value="OE9A028145"/>
</dbReference>
<dbReference type="CDD" id="cd20642">
    <property type="entry name" value="CYP72"/>
    <property type="match status" value="1"/>
</dbReference>
<dbReference type="GO" id="GO:0009753">
    <property type="term" value="P:response to jasmonic acid"/>
    <property type="evidence" value="ECO:0007669"/>
    <property type="project" value="UniProtKB-ARBA"/>
</dbReference>
<dbReference type="InterPro" id="IPR050665">
    <property type="entry name" value="Cytochrome_P450_Monooxygen"/>
</dbReference>
<dbReference type="AlphaFoldDB" id="A0A8S0UKV9"/>
<dbReference type="SUPFAM" id="SSF48264">
    <property type="entry name" value="Cytochrome P450"/>
    <property type="match status" value="1"/>
</dbReference>
<evidence type="ECO:0000256" key="6">
    <source>
        <dbReference type="ARBA" id="ARBA00022989"/>
    </source>
</evidence>
<dbReference type="GO" id="GO:0020037">
    <property type="term" value="F:heme binding"/>
    <property type="evidence" value="ECO:0007669"/>
    <property type="project" value="InterPro"/>
</dbReference>
<sequence length="514" mass="58727">MDMLHNSVAICGAVVLLVYAWKVLIWVWFRRQKLEKCLRQQGLNGNSYRFLFGDAKELVLTTIKAKSKPISFSNDIAPRVMPFFHKAVQNYGQNVFLWFGPRPQVIIMEPEIIREVLSKSYIFQKPPPHPIGKLLFQGLVSYETDKWAKHRRLINPAFYSERLKHMLPSFNLCCCEMLSKWEKILSSERSSELDVWPYLQTLTSDAISRTAFGSNYAEGRKIFDLQTEQAELVTQARNSVYVPGWRFFPTKLNRRIKEIATEVESSILGIIRKRIKAMDMGEASSDDLLGILLESNFNEIQQYGSKFGMSLKDVIEECKLFYFAGQETTASLLVWTLILLSKHLDWQARAREEVLQVFGSGKPDFDGLSSLKIATMIFHEVLRLYPPGALLKRMIHKETAIGKLLLPAGVELILPVLLLHHDSKIWGDAVNEFKPERFSEGISKATNGQLSYFPFGWGPRICIGQSFAMLEAKMALAMILQNYSFELSPSYAHAPYTVMTLQPQYGAPLILHKL</sequence>
<dbReference type="EMBL" id="CACTIH010007793">
    <property type="protein sequence ID" value="CAA3018166.1"/>
    <property type="molecule type" value="Genomic_DNA"/>
</dbReference>
<evidence type="ECO:0000256" key="9">
    <source>
        <dbReference type="ARBA" id="ARBA00023033"/>
    </source>
</evidence>
<evidence type="ECO:0000256" key="7">
    <source>
        <dbReference type="ARBA" id="ARBA00023002"/>
    </source>
</evidence>
<dbReference type="InterPro" id="IPR001128">
    <property type="entry name" value="Cyt_P450"/>
</dbReference>
<comment type="cofactor">
    <cofactor evidence="11">
        <name>heme</name>
        <dbReference type="ChEBI" id="CHEBI:30413"/>
    </cofactor>
</comment>
<keyword evidence="7 12" id="KW-0560">Oxidoreductase</keyword>
<keyword evidence="3 11" id="KW-0349">Heme</keyword>
<evidence type="ECO:0000256" key="8">
    <source>
        <dbReference type="ARBA" id="ARBA00023004"/>
    </source>
</evidence>
<name>A0A8S0UKV9_OLEEU</name>
<gene>
    <name evidence="14" type="ORF">OLEA9_A028145</name>
</gene>
<dbReference type="Proteomes" id="UP000594638">
    <property type="component" value="Unassembled WGS sequence"/>
</dbReference>
<proteinExistence type="inferred from homology"/>